<evidence type="ECO:0000313" key="2">
    <source>
        <dbReference type="Proteomes" id="UP001283361"/>
    </source>
</evidence>
<dbReference type="EMBL" id="JAWDGP010003672">
    <property type="protein sequence ID" value="KAK3771843.1"/>
    <property type="molecule type" value="Genomic_DNA"/>
</dbReference>
<organism evidence="1 2">
    <name type="scientific">Elysia crispata</name>
    <name type="common">lettuce slug</name>
    <dbReference type="NCBI Taxonomy" id="231223"/>
    <lineage>
        <taxon>Eukaryota</taxon>
        <taxon>Metazoa</taxon>
        <taxon>Spiralia</taxon>
        <taxon>Lophotrochozoa</taxon>
        <taxon>Mollusca</taxon>
        <taxon>Gastropoda</taxon>
        <taxon>Heterobranchia</taxon>
        <taxon>Euthyneura</taxon>
        <taxon>Panpulmonata</taxon>
        <taxon>Sacoglossa</taxon>
        <taxon>Placobranchoidea</taxon>
        <taxon>Plakobranchidae</taxon>
        <taxon>Elysia</taxon>
    </lineage>
</organism>
<evidence type="ECO:0000313" key="1">
    <source>
        <dbReference type="EMBL" id="KAK3771843.1"/>
    </source>
</evidence>
<keyword evidence="2" id="KW-1185">Reference proteome</keyword>
<sequence>MGTIRKNYSGLNQKDGRRSVISSVLQEHQRQGVRFGGELREGVREKEEGVYTTGVRFGGELREGVREKEEGVYTTGVRFGGELREGVREKEEGVYTTGVRFGGELREGVREEEEGRVIRVNNIPVGGRRRPL</sequence>
<reference evidence="1" key="1">
    <citation type="journal article" date="2023" name="G3 (Bethesda)">
        <title>A reference genome for the long-term kleptoplast-retaining sea slug Elysia crispata morphotype clarki.</title>
        <authorList>
            <person name="Eastman K.E."/>
            <person name="Pendleton A.L."/>
            <person name="Shaikh M.A."/>
            <person name="Suttiyut T."/>
            <person name="Ogas R."/>
            <person name="Tomko P."/>
            <person name="Gavelis G."/>
            <person name="Widhalm J.R."/>
            <person name="Wisecaver J.H."/>
        </authorList>
    </citation>
    <scope>NUCLEOTIDE SEQUENCE</scope>
    <source>
        <strain evidence="1">ECLA1</strain>
    </source>
</reference>
<dbReference type="Proteomes" id="UP001283361">
    <property type="component" value="Unassembled WGS sequence"/>
</dbReference>
<accession>A0AAE0ZM80</accession>
<protein>
    <submittedName>
        <fullName evidence="1">Uncharacterized protein</fullName>
    </submittedName>
</protein>
<gene>
    <name evidence="1" type="ORF">RRG08_028751</name>
</gene>
<dbReference type="AlphaFoldDB" id="A0AAE0ZM80"/>
<proteinExistence type="predicted"/>
<name>A0AAE0ZM80_9GAST</name>
<comment type="caution">
    <text evidence="1">The sequence shown here is derived from an EMBL/GenBank/DDBJ whole genome shotgun (WGS) entry which is preliminary data.</text>
</comment>